<keyword evidence="7" id="KW-1185">Reference proteome</keyword>
<keyword evidence="2" id="KW-0325">Glycoprotein</keyword>
<dbReference type="PROSITE" id="PS50026">
    <property type="entry name" value="EGF_3"/>
    <property type="match status" value="1"/>
</dbReference>
<evidence type="ECO:0000259" key="5">
    <source>
        <dbReference type="PROSITE" id="PS51233"/>
    </source>
</evidence>
<name>A0AAV2KHZ6_KNICA</name>
<dbReference type="EMBL" id="OZ035841">
    <property type="protein sequence ID" value="CAL1589603.1"/>
    <property type="molecule type" value="Genomic_DNA"/>
</dbReference>
<sequence>MTTESSVQNFPAQWRQSQTPNANLSLHHHWDQSNGFEEEEGSSTSSLVLRRRFKEALRSNVIRPPLGSCSFFCLNGGQCVNSESCDCSLFQATGQRCQTVPNQGAEREMTCRSWGQFNYETFDGLYFRFSGRCSYTLLRDCEDSRLSVQVTSDLCCGTVRTPGSVYR</sequence>
<dbReference type="PANTHER" id="PTHR11339">
    <property type="entry name" value="EXTRACELLULAR MATRIX GLYCOPROTEIN RELATED"/>
    <property type="match status" value="1"/>
</dbReference>
<dbReference type="InterPro" id="IPR058754">
    <property type="entry name" value="OTOGL-like_N"/>
</dbReference>
<organism evidence="6 7">
    <name type="scientific">Knipowitschia caucasica</name>
    <name type="common">Caucasian dwarf goby</name>
    <name type="synonym">Pomatoschistus caucasicus</name>
    <dbReference type="NCBI Taxonomy" id="637954"/>
    <lineage>
        <taxon>Eukaryota</taxon>
        <taxon>Metazoa</taxon>
        <taxon>Chordata</taxon>
        <taxon>Craniata</taxon>
        <taxon>Vertebrata</taxon>
        <taxon>Euteleostomi</taxon>
        <taxon>Actinopterygii</taxon>
        <taxon>Neopterygii</taxon>
        <taxon>Teleostei</taxon>
        <taxon>Neoteleostei</taxon>
        <taxon>Acanthomorphata</taxon>
        <taxon>Gobiaria</taxon>
        <taxon>Gobiiformes</taxon>
        <taxon>Gobioidei</taxon>
        <taxon>Gobiidae</taxon>
        <taxon>Gobiinae</taxon>
        <taxon>Knipowitschia</taxon>
    </lineage>
</organism>
<evidence type="ECO:0000313" key="6">
    <source>
        <dbReference type="EMBL" id="CAL1589603.1"/>
    </source>
</evidence>
<feature type="domain" description="VWFD" evidence="5">
    <location>
        <begin position="109"/>
        <end position="167"/>
    </location>
</feature>
<gene>
    <name evidence="6" type="ORF">KC01_LOCUS19229</name>
</gene>
<evidence type="ECO:0000256" key="2">
    <source>
        <dbReference type="ARBA" id="ARBA00023180"/>
    </source>
</evidence>
<dbReference type="Pfam" id="PF00094">
    <property type="entry name" value="VWD"/>
    <property type="match status" value="1"/>
</dbReference>
<dbReference type="Pfam" id="PF25961">
    <property type="entry name" value="OTOGL_N"/>
    <property type="match status" value="1"/>
</dbReference>
<evidence type="ECO:0000256" key="3">
    <source>
        <dbReference type="PROSITE-ProRule" id="PRU00076"/>
    </source>
</evidence>
<keyword evidence="3" id="KW-0245">EGF-like domain</keyword>
<dbReference type="InterPro" id="IPR001846">
    <property type="entry name" value="VWF_type-D"/>
</dbReference>
<proteinExistence type="predicted"/>
<evidence type="ECO:0000313" key="7">
    <source>
        <dbReference type="Proteomes" id="UP001497482"/>
    </source>
</evidence>
<reference evidence="6 7" key="1">
    <citation type="submission" date="2024-04" db="EMBL/GenBank/DDBJ databases">
        <authorList>
            <person name="Waldvogel A.-M."/>
            <person name="Schoenle A."/>
        </authorList>
    </citation>
    <scope>NUCLEOTIDE SEQUENCE [LARGE SCALE GENOMIC DNA]</scope>
</reference>
<feature type="disulfide bond" evidence="3">
    <location>
        <begin position="69"/>
        <end position="79"/>
    </location>
</feature>
<accession>A0AAV2KHZ6</accession>
<dbReference type="AlphaFoldDB" id="A0AAV2KHZ6"/>
<comment type="caution">
    <text evidence="3">Lacks conserved residue(s) required for the propagation of feature annotation.</text>
</comment>
<dbReference type="PROSITE" id="PS51233">
    <property type="entry name" value="VWFD"/>
    <property type="match status" value="1"/>
</dbReference>
<dbReference type="InterPro" id="IPR000742">
    <property type="entry name" value="EGF"/>
</dbReference>
<evidence type="ECO:0000256" key="1">
    <source>
        <dbReference type="ARBA" id="ARBA00023157"/>
    </source>
</evidence>
<evidence type="ECO:0000259" key="4">
    <source>
        <dbReference type="PROSITE" id="PS50026"/>
    </source>
</evidence>
<keyword evidence="1 3" id="KW-1015">Disulfide bond</keyword>
<protein>
    <submittedName>
        <fullName evidence="6">Uncharacterized protein</fullName>
    </submittedName>
</protein>
<feature type="domain" description="EGF-like" evidence="4">
    <location>
        <begin position="65"/>
        <end position="98"/>
    </location>
</feature>
<dbReference type="Proteomes" id="UP001497482">
    <property type="component" value="Chromosome 19"/>
</dbReference>
<dbReference type="InterPro" id="IPR050780">
    <property type="entry name" value="Mucin_vWF_Thrombospondin_sf"/>
</dbReference>